<proteinExistence type="predicted"/>
<dbReference type="RefSeq" id="WP_014937038.1">
    <property type="nucleotide sequence ID" value="NZ_AP024311.1"/>
</dbReference>
<name>A0AAP7YSG3_STAAU</name>
<protein>
    <submittedName>
        <fullName evidence="1">Uncharacterized protein</fullName>
    </submittedName>
</protein>
<sequence>MKPLFQSLTSSYAIKQQSNYKLSSTPLSSPK</sequence>
<dbReference type="AlphaFoldDB" id="A0AAP7YSG3"/>
<dbReference type="Proteomes" id="UP000197894">
    <property type="component" value="Unassembled WGS sequence"/>
</dbReference>
<evidence type="ECO:0000313" key="1">
    <source>
        <dbReference type="EMBL" id="OWT15171.1"/>
    </source>
</evidence>
<evidence type="ECO:0000313" key="2">
    <source>
        <dbReference type="Proteomes" id="UP000197894"/>
    </source>
</evidence>
<gene>
    <name evidence="1" type="ORF">AS572_09690</name>
</gene>
<accession>A0AAP7YSG3</accession>
<reference evidence="1 2" key="1">
    <citation type="journal article" date="2017" name="BMC Genomics">
        <title>Prophages and adaptation of Staphylococcus aureus ST398 to the human clinic.</title>
        <authorList>
            <consortium name="Regional Infection Control Group of the Centre Region"/>
            <person name="Diene S.M."/>
            <person name="Corvaglia A.R."/>
            <person name="Francois P."/>
            <person name="van der Mee-Marquet N."/>
        </authorList>
    </citation>
    <scope>NUCLEOTIDE SEQUENCE [LARGE SCALE GENOMIC DNA]</scope>
    <source>
        <strain evidence="1 2">SA13-246</strain>
    </source>
</reference>
<comment type="caution">
    <text evidence="1">The sequence shown here is derived from an EMBL/GenBank/DDBJ whole genome shotgun (WGS) entry which is preliminary data.</text>
</comment>
<organism evidence="1 2">
    <name type="scientific">Staphylococcus aureus</name>
    <dbReference type="NCBI Taxonomy" id="1280"/>
    <lineage>
        <taxon>Bacteria</taxon>
        <taxon>Bacillati</taxon>
        <taxon>Bacillota</taxon>
        <taxon>Bacilli</taxon>
        <taxon>Bacillales</taxon>
        <taxon>Staphylococcaceae</taxon>
        <taxon>Staphylococcus</taxon>
    </lineage>
</organism>
<dbReference type="EMBL" id="LNJK01000006">
    <property type="protein sequence ID" value="OWT15171.1"/>
    <property type="molecule type" value="Genomic_DNA"/>
</dbReference>